<proteinExistence type="predicted"/>
<name>A0AAV4FK32_9GAST</name>
<evidence type="ECO:0000313" key="3">
    <source>
        <dbReference type="Proteomes" id="UP000762676"/>
    </source>
</evidence>
<evidence type="ECO:0000256" key="1">
    <source>
        <dbReference type="SAM" id="MobiDB-lite"/>
    </source>
</evidence>
<reference evidence="2 3" key="1">
    <citation type="journal article" date="2021" name="Elife">
        <title>Chloroplast acquisition without the gene transfer in kleptoplastic sea slugs, Plakobranchus ocellatus.</title>
        <authorList>
            <person name="Maeda T."/>
            <person name="Takahashi S."/>
            <person name="Yoshida T."/>
            <person name="Shimamura S."/>
            <person name="Takaki Y."/>
            <person name="Nagai Y."/>
            <person name="Toyoda A."/>
            <person name="Suzuki Y."/>
            <person name="Arimoto A."/>
            <person name="Ishii H."/>
            <person name="Satoh N."/>
            <person name="Nishiyama T."/>
            <person name="Hasebe M."/>
            <person name="Maruyama T."/>
            <person name="Minagawa J."/>
            <person name="Obokata J."/>
            <person name="Shigenobu S."/>
        </authorList>
    </citation>
    <scope>NUCLEOTIDE SEQUENCE [LARGE SCALE GENOMIC DNA]</scope>
</reference>
<dbReference type="AlphaFoldDB" id="A0AAV4FK32"/>
<evidence type="ECO:0000313" key="2">
    <source>
        <dbReference type="EMBL" id="GFR73316.1"/>
    </source>
</evidence>
<comment type="caution">
    <text evidence="2">The sequence shown here is derived from an EMBL/GenBank/DDBJ whole genome shotgun (WGS) entry which is preliminary data.</text>
</comment>
<protein>
    <submittedName>
        <fullName evidence="2">Uncharacterized protein</fullName>
    </submittedName>
</protein>
<accession>A0AAV4FK32</accession>
<keyword evidence="3" id="KW-1185">Reference proteome</keyword>
<sequence length="101" mass="11738">MSGLRFFGFSSIKSGRTSLEAMYFIDRLEVSPLRSNSLYLYHVNVTREPCSSFQRGSDSPEGPATFLDERKKRHRKNGVKCFSYRSLHDRSIDIEILDDKR</sequence>
<dbReference type="Proteomes" id="UP000762676">
    <property type="component" value="Unassembled WGS sequence"/>
</dbReference>
<feature type="region of interest" description="Disordered" evidence="1">
    <location>
        <begin position="51"/>
        <end position="70"/>
    </location>
</feature>
<dbReference type="EMBL" id="BMAT01011473">
    <property type="protein sequence ID" value="GFR73316.1"/>
    <property type="molecule type" value="Genomic_DNA"/>
</dbReference>
<organism evidence="2 3">
    <name type="scientific">Elysia marginata</name>
    <dbReference type="NCBI Taxonomy" id="1093978"/>
    <lineage>
        <taxon>Eukaryota</taxon>
        <taxon>Metazoa</taxon>
        <taxon>Spiralia</taxon>
        <taxon>Lophotrochozoa</taxon>
        <taxon>Mollusca</taxon>
        <taxon>Gastropoda</taxon>
        <taxon>Heterobranchia</taxon>
        <taxon>Euthyneura</taxon>
        <taxon>Panpulmonata</taxon>
        <taxon>Sacoglossa</taxon>
        <taxon>Placobranchoidea</taxon>
        <taxon>Plakobranchidae</taxon>
        <taxon>Elysia</taxon>
    </lineage>
</organism>
<gene>
    <name evidence="2" type="ORF">ElyMa_005727200</name>
</gene>